<evidence type="ECO:0000313" key="2">
    <source>
        <dbReference type="Proteomes" id="UP001517388"/>
    </source>
</evidence>
<evidence type="ECO:0000313" key="1">
    <source>
        <dbReference type="EMBL" id="MTJ46273.1"/>
    </source>
</evidence>
<protein>
    <submittedName>
        <fullName evidence="1">Protein disulfide oxidoreductase</fullName>
    </submittedName>
</protein>
<organism evidence="1 2">
    <name type="scientific">Dolichospermum flos-aquae UHCC 0037</name>
    <dbReference type="NCBI Taxonomy" id="2590026"/>
    <lineage>
        <taxon>Bacteria</taxon>
        <taxon>Bacillati</taxon>
        <taxon>Cyanobacteriota</taxon>
        <taxon>Cyanophyceae</taxon>
        <taxon>Nostocales</taxon>
        <taxon>Aphanizomenonaceae</taxon>
        <taxon>Dolichospermum</taxon>
    </lineage>
</organism>
<gene>
    <name evidence="1" type="ORF">FJR39_25505</name>
</gene>
<reference evidence="2" key="1">
    <citation type="journal article" date="2020" name="Toxins">
        <title>Phylogenomic Analysis of Secondary Metabolism in the Toxic Cyanobacterial Genera Anabaena, Dolichospermum and Aphanizomenon.</title>
        <authorList>
            <person name="Oesterholm J."/>
            <person name="Popin R.V."/>
            <person name="Fewer D.P."/>
            <person name="Sivonen K."/>
        </authorList>
    </citation>
    <scope>NUCLEOTIDE SEQUENCE [LARGE SCALE GENOMIC DNA]</scope>
    <source>
        <strain evidence="2">UHCC 0037</strain>
    </source>
</reference>
<name>A0ACC7SCM1_DOLFA</name>
<keyword evidence="2" id="KW-1185">Reference proteome</keyword>
<proteinExistence type="predicted"/>
<sequence>MKMPRRYWETYNGETSPLLQIHDYLRSQKTALETSDIKALAEQVKLPEATVRGVISYYADLQDHQVSTRVCQGTSCMLAGSGNLYDNLQKYSKCQVAYCLGYCDRSPAVLDAQDRLLFHQEARNLPDKCSGSKVEQPQLSVRCLAQEPLVTVRLGDDYSQLEKARNAGVYSTFLQALQSSPEDILSTLERAGERGRGGAGFPTGKKWRSCAQAKGEPRYVIANGDEGDPGSFIDRVLMENDPHGVVEGILLCGYAVGANQGIVFIRSEYPKAIARMREAIAQARAAGIFGSQGFFPFEISIFPGMGSYVCGEETAMLNAIEGLRGEVQIRPPYPTEAGLYGKPTIVNNVETLVNIAPILEKGAEAYAALGTKFSSGTKVICLNHGFARPGIVEVEFGTTVREVITEAGGGADGKPLEAVLLGGPMGSLLLPDLWDVPICYETMAEQGIQLGHGGIVALPAGTDYHALLEHWLKFMKDESCGKCVPCRLGSQKAWHLVRNQIHQPQCQSQLERLFEVMEQGSLCAFGQYMPDPMRQMIEHFGDRIFQSGVGGS</sequence>
<accession>A0ACC7SCM1</accession>
<dbReference type="EMBL" id="VILF01000007">
    <property type="protein sequence ID" value="MTJ46273.1"/>
    <property type="molecule type" value="Genomic_DNA"/>
</dbReference>
<comment type="caution">
    <text evidence="1">The sequence shown here is derived from an EMBL/GenBank/DDBJ whole genome shotgun (WGS) entry which is preliminary data.</text>
</comment>
<dbReference type="Proteomes" id="UP001517388">
    <property type="component" value="Unassembled WGS sequence"/>
</dbReference>